<evidence type="ECO:0000256" key="1">
    <source>
        <dbReference type="SAM" id="MobiDB-lite"/>
    </source>
</evidence>
<name>L9X5S7_9EURY</name>
<dbReference type="AlphaFoldDB" id="L9X5S7"/>
<accession>L9X5S7</accession>
<feature type="region of interest" description="Disordered" evidence="1">
    <location>
        <begin position="57"/>
        <end position="76"/>
    </location>
</feature>
<sequence length="76" mass="8494">MIAAFGQASPDWRVPRQGRAAVRARAHRRAFREFVRAARLAALGRHTLRTVRPDFDARSEPGVDGRRVVSAATTIR</sequence>
<evidence type="ECO:0000313" key="2">
    <source>
        <dbReference type="EMBL" id="ELY55943.1"/>
    </source>
</evidence>
<dbReference type="Proteomes" id="UP000011602">
    <property type="component" value="Unassembled WGS sequence"/>
</dbReference>
<protein>
    <submittedName>
        <fullName evidence="2">Uncharacterized protein</fullName>
    </submittedName>
</protein>
<comment type="caution">
    <text evidence="2">The sequence shown here is derived from an EMBL/GenBank/DDBJ whole genome shotgun (WGS) entry which is preliminary data.</text>
</comment>
<proteinExistence type="predicted"/>
<dbReference type="EMBL" id="AOHZ01000047">
    <property type="protein sequence ID" value="ELY55943.1"/>
    <property type="molecule type" value="Genomic_DNA"/>
</dbReference>
<organism evidence="2 3">
    <name type="scientific">Natronolimnohabitans innermongolicus JCM 12255</name>
    <dbReference type="NCBI Taxonomy" id="1227499"/>
    <lineage>
        <taxon>Archaea</taxon>
        <taxon>Methanobacteriati</taxon>
        <taxon>Methanobacteriota</taxon>
        <taxon>Stenosarchaea group</taxon>
        <taxon>Halobacteria</taxon>
        <taxon>Halobacteriales</taxon>
        <taxon>Natrialbaceae</taxon>
        <taxon>Natronolimnohabitans</taxon>
    </lineage>
</organism>
<reference evidence="2 3" key="1">
    <citation type="journal article" date="2014" name="PLoS Genet.">
        <title>Phylogenetically driven sequencing of extremely halophilic archaea reveals strategies for static and dynamic osmo-response.</title>
        <authorList>
            <person name="Becker E.A."/>
            <person name="Seitzer P.M."/>
            <person name="Tritt A."/>
            <person name="Larsen D."/>
            <person name="Krusor M."/>
            <person name="Yao A.I."/>
            <person name="Wu D."/>
            <person name="Madern D."/>
            <person name="Eisen J.A."/>
            <person name="Darling A.E."/>
            <person name="Facciotti M.T."/>
        </authorList>
    </citation>
    <scope>NUCLEOTIDE SEQUENCE [LARGE SCALE GENOMIC DNA]</scope>
    <source>
        <strain evidence="2 3">JCM 12255</strain>
    </source>
</reference>
<feature type="compositionally biased region" description="Basic and acidic residues" evidence="1">
    <location>
        <begin position="57"/>
        <end position="67"/>
    </location>
</feature>
<gene>
    <name evidence="2" type="ORF">C493_10708</name>
</gene>
<evidence type="ECO:0000313" key="3">
    <source>
        <dbReference type="Proteomes" id="UP000011602"/>
    </source>
</evidence>
<keyword evidence="3" id="KW-1185">Reference proteome</keyword>